<reference evidence="1" key="2">
    <citation type="submission" date="2023-07" db="EMBL/GenBank/DDBJ databases">
        <authorList>
            <person name="Aydin F."/>
            <person name="Tarhane S."/>
            <person name="Saticioglu I.B."/>
            <person name="Karakaya E."/>
            <person name="Abay S."/>
            <person name="Guran O."/>
            <person name="Bozkurt E."/>
            <person name="Uzum N."/>
            <person name="Olgun K."/>
            <person name="Jablonski D."/>
        </authorList>
    </citation>
    <scope>NUCLEOTIDE SEQUENCE</scope>
    <source>
        <strain evidence="1">Faydin-H75</strain>
    </source>
</reference>
<dbReference type="EMBL" id="JAUYZK010000001">
    <property type="protein sequence ID" value="MDP2538341.1"/>
    <property type="molecule type" value="Genomic_DNA"/>
</dbReference>
<dbReference type="Proteomes" id="UP001177258">
    <property type="component" value="Unassembled WGS sequence"/>
</dbReference>
<evidence type="ECO:0000313" key="3">
    <source>
        <dbReference type="Proteomes" id="UP001177258"/>
    </source>
</evidence>
<reference evidence="2 4" key="1">
    <citation type="submission" date="2023-07" db="EMBL/GenBank/DDBJ databases">
        <title>Unpublished Manusciprt.</title>
        <authorList>
            <person name="Aydin F."/>
            <person name="Tarhane S."/>
            <person name="Saticioglu I.B."/>
            <person name="Karakaya E."/>
            <person name="Abay S."/>
            <person name="Guran O."/>
            <person name="Bozkurt E."/>
            <person name="Uzum N."/>
            <person name="Olgun K."/>
            <person name="Jablonski D."/>
        </authorList>
    </citation>
    <scope>NUCLEOTIDE SEQUENCE</scope>
    <source>
        <strain evidence="4">faydin-H75</strain>
        <strain evidence="2">Faydin-H76</strain>
    </source>
</reference>
<gene>
    <name evidence="1" type="ORF">Q5I04_00880</name>
    <name evidence="2" type="ORF">Q5I06_00880</name>
</gene>
<proteinExistence type="predicted"/>
<organism evidence="2 3">
    <name type="scientific">Helicobacter cappadocius</name>
    <dbReference type="NCBI Taxonomy" id="3063998"/>
    <lineage>
        <taxon>Bacteria</taxon>
        <taxon>Pseudomonadati</taxon>
        <taxon>Campylobacterota</taxon>
        <taxon>Epsilonproteobacteria</taxon>
        <taxon>Campylobacterales</taxon>
        <taxon>Helicobacteraceae</taxon>
        <taxon>Helicobacter</taxon>
    </lineage>
</organism>
<evidence type="ECO:0000313" key="2">
    <source>
        <dbReference type="EMBL" id="MDP2538341.1"/>
    </source>
</evidence>
<sequence>MACKFCPKIKRFDIFFIIIVCLAVYGVDKYQTHKREQQRIKEFEKLQKDCLFGNNDACKKIYGK</sequence>
<dbReference type="EMBL" id="JAUPEV010000001">
    <property type="protein sequence ID" value="MDO7252474.1"/>
    <property type="molecule type" value="Genomic_DNA"/>
</dbReference>
<protein>
    <submittedName>
        <fullName evidence="2">Uncharacterized protein</fullName>
    </submittedName>
</protein>
<dbReference type="Proteomes" id="UP001240777">
    <property type="component" value="Unassembled WGS sequence"/>
</dbReference>
<comment type="caution">
    <text evidence="2">The sequence shown here is derived from an EMBL/GenBank/DDBJ whole genome shotgun (WGS) entry which is preliminary data.</text>
</comment>
<dbReference type="RefSeq" id="WP_305516316.1">
    <property type="nucleotide sequence ID" value="NZ_JAUPEV010000001.1"/>
</dbReference>
<evidence type="ECO:0000313" key="4">
    <source>
        <dbReference type="Proteomes" id="UP001240777"/>
    </source>
</evidence>
<dbReference type="AlphaFoldDB" id="A0AA90TAZ7"/>
<evidence type="ECO:0000313" key="1">
    <source>
        <dbReference type="EMBL" id="MDO7252474.1"/>
    </source>
</evidence>
<accession>A0AA90TAZ7</accession>
<name>A0AA90TAZ7_9HELI</name>
<keyword evidence="4" id="KW-1185">Reference proteome</keyword>
<reference evidence="1 3" key="3">
    <citation type="journal article" date="2024" name="Syst. Appl. Microbiol.">
        <title>Helicobacter cappadocius sp. nov., from lizards: The first psychrotrophic Helicobacter species.</title>
        <authorList>
            <person name="Aydin F."/>
            <person name="Tarhane S."/>
            <person name="Karakaya E."/>
            <person name="Abay S."/>
            <person name="Kayman T."/>
            <person name="Guran O."/>
            <person name="Bozkurt E."/>
            <person name="Uzum N."/>
            <person name="Avci A."/>
            <person name="Olgun K."/>
            <person name="Jablonski D."/>
            <person name="Guran C."/>
            <person name="Burcin Saticioglu I."/>
        </authorList>
    </citation>
    <scope>NUCLEOTIDE SEQUENCE [LARGE SCALE GENOMIC DNA]</scope>
    <source>
        <strain evidence="1">Faydin-H75</strain>
        <strain evidence="3">faydin-H76</strain>
    </source>
</reference>